<evidence type="ECO:0000313" key="4">
    <source>
        <dbReference type="EMBL" id="KAK0403868.1"/>
    </source>
</evidence>
<dbReference type="Pfam" id="PF00621">
    <property type="entry name" value="RhoGEF"/>
    <property type="match status" value="1"/>
</dbReference>
<dbReference type="PROSITE" id="PS00741">
    <property type="entry name" value="DH_1"/>
    <property type="match status" value="1"/>
</dbReference>
<evidence type="ECO:0000259" key="3">
    <source>
        <dbReference type="PROSITE" id="PS50172"/>
    </source>
</evidence>
<proteinExistence type="predicted"/>
<feature type="domain" description="BRCT" evidence="3">
    <location>
        <begin position="209"/>
        <end position="301"/>
    </location>
</feature>
<accession>A0AA39HDJ4</accession>
<dbReference type="PROSITE" id="PS50010">
    <property type="entry name" value="DH_2"/>
    <property type="match status" value="1"/>
</dbReference>
<dbReference type="AlphaFoldDB" id="A0AA39HDJ4"/>
<gene>
    <name evidence="4" type="ORF">QR680_017168</name>
</gene>
<dbReference type="GO" id="GO:0005096">
    <property type="term" value="F:GTPase activator activity"/>
    <property type="evidence" value="ECO:0007669"/>
    <property type="project" value="InterPro"/>
</dbReference>
<feature type="domain" description="BRCT" evidence="3">
    <location>
        <begin position="119"/>
        <end position="197"/>
    </location>
</feature>
<dbReference type="InterPro" id="IPR000219">
    <property type="entry name" value="DH_dom"/>
</dbReference>
<dbReference type="Gene3D" id="3.40.50.10190">
    <property type="entry name" value="BRCT domain"/>
    <property type="match status" value="3"/>
</dbReference>
<dbReference type="GO" id="GO:0000281">
    <property type="term" value="P:mitotic cytokinesis"/>
    <property type="evidence" value="ECO:0007669"/>
    <property type="project" value="TreeGrafter"/>
</dbReference>
<dbReference type="Pfam" id="PF12738">
    <property type="entry name" value="PTCB-BRCT"/>
    <property type="match status" value="1"/>
</dbReference>
<dbReference type="PANTHER" id="PTHR16777:SF2">
    <property type="entry name" value="PROTEIN ECT2"/>
    <property type="match status" value="1"/>
</dbReference>
<dbReference type="SMART" id="SM00325">
    <property type="entry name" value="RhoGEF"/>
    <property type="match status" value="1"/>
</dbReference>
<dbReference type="Pfam" id="PF21243">
    <property type="entry name" value="ECT2_BRCT0"/>
    <property type="match status" value="1"/>
</dbReference>
<dbReference type="InterPro" id="IPR001331">
    <property type="entry name" value="GDS_CDC24_CS"/>
</dbReference>
<keyword evidence="5" id="KW-1185">Reference proteome</keyword>
<organism evidence="4 5">
    <name type="scientific">Steinernema hermaphroditum</name>
    <dbReference type="NCBI Taxonomy" id="289476"/>
    <lineage>
        <taxon>Eukaryota</taxon>
        <taxon>Metazoa</taxon>
        <taxon>Ecdysozoa</taxon>
        <taxon>Nematoda</taxon>
        <taxon>Chromadorea</taxon>
        <taxon>Rhabditida</taxon>
        <taxon>Tylenchina</taxon>
        <taxon>Panagrolaimomorpha</taxon>
        <taxon>Strongyloidoidea</taxon>
        <taxon>Steinernematidae</taxon>
        <taxon>Steinernema</taxon>
    </lineage>
</organism>
<feature type="domain" description="DH" evidence="2">
    <location>
        <begin position="375"/>
        <end position="566"/>
    </location>
</feature>
<dbReference type="GO" id="GO:0005938">
    <property type="term" value="C:cell cortex"/>
    <property type="evidence" value="ECO:0007669"/>
    <property type="project" value="TreeGrafter"/>
</dbReference>
<reference evidence="4" key="1">
    <citation type="submission" date="2023-06" db="EMBL/GenBank/DDBJ databases">
        <title>Genomic analysis of the entomopathogenic nematode Steinernema hermaphroditum.</title>
        <authorList>
            <person name="Schwarz E.M."/>
            <person name="Heppert J.K."/>
            <person name="Baniya A."/>
            <person name="Schwartz H.T."/>
            <person name="Tan C.-H."/>
            <person name="Antoshechkin I."/>
            <person name="Sternberg P.W."/>
            <person name="Goodrich-Blair H."/>
            <person name="Dillman A.R."/>
        </authorList>
    </citation>
    <scope>NUCLEOTIDE SEQUENCE</scope>
    <source>
        <strain evidence="4">PS9179</strain>
        <tissue evidence="4">Whole animal</tissue>
    </source>
</reference>
<dbReference type="Proteomes" id="UP001175271">
    <property type="component" value="Unassembled WGS sequence"/>
</dbReference>
<sequence>MDPDSFREDLSILVRRDAVKRCTTKICVVGEELANDERLNELLAMHFKIKVVYSEKDGREYSDNDMVYLVRSFESSEFNVLRDANKRILGPSIVYAFANKGLDTLPFPRENRPLFCHAMKDIRMCVSGTNNDESRRLVDLVHFMGGSARRDLTNMANEHLVAKLARGSKYREAVRFNRPVMNIEWVYASWKRRNEIDFHCTEKGFVDEYKLKPFEGLRLCFIGFSQEDKTEMSDVTIRNRGVVVLHHRDATHAVFETSVNVDRDRMKSRIDGSSKAVNVTKQWFWTSVDRGVCMDEDNFPAFESPSQSKLQPRENRKRAAASPGADDGAPAVARRNMSRTSIDNLESSNTSALPEHLFSTDDLEKLTISPRRIDKRRQVCLEMLETEENYLKALNLMVDLFKTPLEDRNADPANEVLTKSEMAQIFSKIPPLIQVHSNIARNLRTLIRQNWRNDNLIGKIWADHHNELQKVYPPFINSYDTSKQMLDDCDTLKPRFHNFLKAVESQPACGRNTLRELLIRPVQRLPSVILLLKELAKRTEKSNPDHAYITHAIEYVDQVVSLSNESRRQTDNYARLLELLNEIDGLPADFVSSSRAIISQVEMNVLATGGNWTDLKGRTICFIAFNDFVVLAKVRNGAQNLNLTQKTSKNLTISRNISFIDALKFRSEKKKYKYSRLCYFSTFRKIERVTARGAHGTIYVITLRDNIGGDEPLIVQVGGEYTTDSLDYFMNTLCKYAGMMANRELTIETIDDDYFATSLQTSYPETYQLLLKALGNMMETGKDGTLRRSSTFKRAVSSVSLSLSRISKFSSRSNLHNMSERS</sequence>
<dbReference type="EMBL" id="JAUCMV010000004">
    <property type="protein sequence ID" value="KAK0403868.1"/>
    <property type="molecule type" value="Genomic_DNA"/>
</dbReference>
<feature type="compositionally biased region" description="Low complexity" evidence="1">
    <location>
        <begin position="320"/>
        <end position="333"/>
    </location>
</feature>
<dbReference type="GO" id="GO:0007399">
    <property type="term" value="P:nervous system development"/>
    <property type="evidence" value="ECO:0007669"/>
    <property type="project" value="TreeGrafter"/>
</dbReference>
<dbReference type="PROSITE" id="PS50172">
    <property type="entry name" value="BRCT"/>
    <property type="match status" value="2"/>
</dbReference>
<dbReference type="GO" id="GO:0005085">
    <property type="term" value="F:guanyl-nucleotide exchange factor activity"/>
    <property type="evidence" value="ECO:0007669"/>
    <property type="project" value="InterPro"/>
</dbReference>
<dbReference type="Gene3D" id="1.20.900.10">
    <property type="entry name" value="Dbl homology (DH) domain"/>
    <property type="match status" value="1"/>
</dbReference>
<name>A0AA39HDJ4_9BILA</name>
<evidence type="ECO:0000259" key="2">
    <source>
        <dbReference type="PROSITE" id="PS50010"/>
    </source>
</evidence>
<dbReference type="InterPro" id="IPR035899">
    <property type="entry name" value="DBL_dom_sf"/>
</dbReference>
<dbReference type="SMART" id="SM00292">
    <property type="entry name" value="BRCT"/>
    <property type="match status" value="2"/>
</dbReference>
<dbReference type="GO" id="GO:2000431">
    <property type="term" value="P:regulation of cytokinesis, actomyosin contractile ring assembly"/>
    <property type="evidence" value="ECO:0007669"/>
    <property type="project" value="InterPro"/>
</dbReference>
<dbReference type="PANTHER" id="PTHR16777">
    <property type="entry name" value="PROTEIN ECT2"/>
    <property type="match status" value="1"/>
</dbReference>
<dbReference type="CDD" id="cd00160">
    <property type="entry name" value="RhoGEF"/>
    <property type="match status" value="1"/>
</dbReference>
<evidence type="ECO:0000256" key="1">
    <source>
        <dbReference type="SAM" id="MobiDB-lite"/>
    </source>
</evidence>
<comment type="caution">
    <text evidence="4">The sequence shown here is derived from an EMBL/GenBank/DDBJ whole genome shotgun (WGS) entry which is preliminary data.</text>
</comment>
<dbReference type="SUPFAM" id="SSF52113">
    <property type="entry name" value="BRCT domain"/>
    <property type="match status" value="2"/>
</dbReference>
<evidence type="ECO:0000313" key="5">
    <source>
        <dbReference type="Proteomes" id="UP001175271"/>
    </source>
</evidence>
<dbReference type="InterPro" id="IPR001357">
    <property type="entry name" value="BRCT_dom"/>
</dbReference>
<feature type="region of interest" description="Disordered" evidence="1">
    <location>
        <begin position="302"/>
        <end position="334"/>
    </location>
</feature>
<dbReference type="InterPro" id="IPR026817">
    <property type="entry name" value="Ect2"/>
</dbReference>
<protein>
    <recommendedName>
        <fullName evidence="6">DH domain-containing protein</fullName>
    </recommendedName>
</protein>
<dbReference type="InterPro" id="IPR036420">
    <property type="entry name" value="BRCT_dom_sf"/>
</dbReference>
<dbReference type="InterPro" id="IPR049396">
    <property type="entry name" value="ECT2_BRCT0"/>
</dbReference>
<dbReference type="SUPFAM" id="SSF48065">
    <property type="entry name" value="DBL homology domain (DH-domain)"/>
    <property type="match status" value="1"/>
</dbReference>
<evidence type="ECO:0008006" key="6">
    <source>
        <dbReference type="Google" id="ProtNLM"/>
    </source>
</evidence>
<dbReference type="GO" id="GO:0005634">
    <property type="term" value="C:nucleus"/>
    <property type="evidence" value="ECO:0007669"/>
    <property type="project" value="InterPro"/>
</dbReference>
<dbReference type="GO" id="GO:0035556">
    <property type="term" value="P:intracellular signal transduction"/>
    <property type="evidence" value="ECO:0007669"/>
    <property type="project" value="InterPro"/>
</dbReference>